<dbReference type="PANTHER" id="PTHR30540:SF14">
    <property type="entry name" value="POTASSIUM TRANSPORTER 1"/>
    <property type="match status" value="1"/>
</dbReference>
<keyword evidence="6" id="KW-1185">Reference proteome</keyword>
<dbReference type="AlphaFoldDB" id="A0AAN9HXT1"/>
<name>A0AAN9HXT1_CROPI</name>
<organism evidence="5 6">
    <name type="scientific">Crotalaria pallida</name>
    <name type="common">Smooth rattlebox</name>
    <name type="synonym">Crotalaria striata</name>
    <dbReference type="NCBI Taxonomy" id="3830"/>
    <lineage>
        <taxon>Eukaryota</taxon>
        <taxon>Viridiplantae</taxon>
        <taxon>Streptophyta</taxon>
        <taxon>Embryophyta</taxon>
        <taxon>Tracheophyta</taxon>
        <taxon>Spermatophyta</taxon>
        <taxon>Magnoliopsida</taxon>
        <taxon>eudicotyledons</taxon>
        <taxon>Gunneridae</taxon>
        <taxon>Pentapetalae</taxon>
        <taxon>rosids</taxon>
        <taxon>fabids</taxon>
        <taxon>Fabales</taxon>
        <taxon>Fabaceae</taxon>
        <taxon>Papilionoideae</taxon>
        <taxon>50 kb inversion clade</taxon>
        <taxon>genistoids sensu lato</taxon>
        <taxon>core genistoids</taxon>
        <taxon>Crotalarieae</taxon>
        <taxon>Crotalaria</taxon>
    </lineage>
</organism>
<keyword evidence="3" id="KW-0472">Membrane</keyword>
<dbReference type="GO" id="GO:0015079">
    <property type="term" value="F:potassium ion transmembrane transporter activity"/>
    <property type="evidence" value="ECO:0007669"/>
    <property type="project" value="InterPro"/>
</dbReference>
<evidence type="ECO:0000256" key="2">
    <source>
        <dbReference type="ARBA" id="ARBA00008440"/>
    </source>
</evidence>
<dbReference type="InterPro" id="IPR003855">
    <property type="entry name" value="K+_transporter"/>
</dbReference>
<reference evidence="5 6" key="1">
    <citation type="submission" date="2024-01" db="EMBL/GenBank/DDBJ databases">
        <title>The genomes of 5 underutilized Papilionoideae crops provide insights into root nodulation and disease resistanc.</title>
        <authorList>
            <person name="Yuan L."/>
        </authorList>
    </citation>
    <scope>NUCLEOTIDE SEQUENCE [LARGE SCALE GENOMIC DNA]</scope>
    <source>
        <strain evidence="5">ZHUSHIDOU_FW_LH</strain>
        <tissue evidence="5">Leaf</tissue>
    </source>
</reference>
<dbReference type="Proteomes" id="UP001372338">
    <property type="component" value="Unassembled WGS sequence"/>
</dbReference>
<gene>
    <name evidence="5" type="ORF">RIF29_29833</name>
</gene>
<accession>A0AAN9HXT1</accession>
<dbReference type="InterPro" id="IPR053951">
    <property type="entry name" value="K_trans_N"/>
</dbReference>
<dbReference type="Pfam" id="PF02705">
    <property type="entry name" value="K_trans"/>
    <property type="match status" value="1"/>
</dbReference>
<proteinExistence type="inferred from homology"/>
<comment type="caution">
    <text evidence="5">The sequence shown here is derived from an EMBL/GenBank/DDBJ whole genome shotgun (WGS) entry which is preliminary data.</text>
</comment>
<evidence type="ECO:0000313" key="6">
    <source>
        <dbReference type="Proteomes" id="UP001372338"/>
    </source>
</evidence>
<dbReference type="PANTHER" id="PTHR30540">
    <property type="entry name" value="OSMOTIC STRESS POTASSIUM TRANSPORTER"/>
    <property type="match status" value="1"/>
</dbReference>
<evidence type="ECO:0000256" key="1">
    <source>
        <dbReference type="ARBA" id="ARBA00004651"/>
    </source>
</evidence>
<feature type="domain" description="K+ potassium transporter integral membrane" evidence="4">
    <location>
        <begin position="3"/>
        <end position="56"/>
    </location>
</feature>
<feature type="transmembrane region" description="Helical" evidence="3">
    <location>
        <begin position="30"/>
        <end position="48"/>
    </location>
</feature>
<protein>
    <recommendedName>
        <fullName evidence="4">K+ potassium transporter integral membrane domain-containing protein</fullName>
    </recommendedName>
</protein>
<keyword evidence="3" id="KW-0812">Transmembrane</keyword>
<comment type="subcellular location">
    <subcellularLocation>
        <location evidence="1">Cell membrane</location>
        <topology evidence="1">Multi-pass membrane protein</topology>
    </subcellularLocation>
</comment>
<comment type="similarity">
    <text evidence="2">Belongs to the HAK/KUP transporter (TC 2.A.72.3) family.</text>
</comment>
<dbReference type="GO" id="GO:0005886">
    <property type="term" value="C:plasma membrane"/>
    <property type="evidence" value="ECO:0007669"/>
    <property type="project" value="UniProtKB-SubCell"/>
</dbReference>
<evidence type="ECO:0000256" key="3">
    <source>
        <dbReference type="SAM" id="Phobius"/>
    </source>
</evidence>
<dbReference type="EMBL" id="JAYWIO010000006">
    <property type="protein sequence ID" value="KAK7256390.1"/>
    <property type="molecule type" value="Genomic_DNA"/>
</dbReference>
<sequence length="184" mass="20761">MKAIMCFLLFGTIELLYISASIFKVPEGGWIPLVLSFIFMVLMFSWNYGTIKKHQLVSAMIQFVQVEEESEPEVPTHELSMDTENINVEGLGISPHTFSHCNADGHHHEPLYKYESLQILKAKESGVTYIVGHSYARAKKSSSILKKFAIDIVYAFLSKNCRDTDVVLNLAHTSLLEVGMVYNV</sequence>
<keyword evidence="3" id="KW-1133">Transmembrane helix</keyword>
<evidence type="ECO:0000259" key="4">
    <source>
        <dbReference type="Pfam" id="PF02705"/>
    </source>
</evidence>
<evidence type="ECO:0000313" key="5">
    <source>
        <dbReference type="EMBL" id="KAK7256390.1"/>
    </source>
</evidence>